<dbReference type="PANTHER" id="PTHR33609">
    <property type="entry name" value="LOW CALCIUM RESPONSE LOCUS PROTEIN S"/>
    <property type="match status" value="1"/>
</dbReference>
<protein>
    <submittedName>
        <fullName evidence="2">Transposase and inactivated derivatives</fullName>
    </submittedName>
</protein>
<accession>A0A1H8JSJ4</accession>
<feature type="non-terminal residue" evidence="2">
    <location>
        <position position="1"/>
    </location>
</feature>
<dbReference type="InterPro" id="IPR010921">
    <property type="entry name" value="Trp_repressor/repl_initiator"/>
</dbReference>
<dbReference type="InterPro" id="IPR002514">
    <property type="entry name" value="Transposase_8"/>
</dbReference>
<dbReference type="Proteomes" id="UP000199695">
    <property type="component" value="Unassembled WGS sequence"/>
</dbReference>
<feature type="coiled-coil region" evidence="1">
    <location>
        <begin position="75"/>
        <end position="102"/>
    </location>
</feature>
<dbReference type="STRING" id="1173111.SAMN05444955_1391"/>
<proteinExistence type="predicted"/>
<dbReference type="GO" id="GO:0006313">
    <property type="term" value="P:DNA transposition"/>
    <property type="evidence" value="ECO:0007669"/>
    <property type="project" value="InterPro"/>
</dbReference>
<dbReference type="SUPFAM" id="SSF48295">
    <property type="entry name" value="TrpR-like"/>
    <property type="match status" value="1"/>
</dbReference>
<dbReference type="PANTHER" id="PTHR33609:SF1">
    <property type="entry name" value="TRANSPOSASE"/>
    <property type="match status" value="1"/>
</dbReference>
<dbReference type="GO" id="GO:0043565">
    <property type="term" value="F:sequence-specific DNA binding"/>
    <property type="evidence" value="ECO:0007669"/>
    <property type="project" value="InterPro"/>
</dbReference>
<dbReference type="GO" id="GO:0004803">
    <property type="term" value="F:transposase activity"/>
    <property type="evidence" value="ECO:0007669"/>
    <property type="project" value="InterPro"/>
</dbReference>
<sequence>LSYYRIGLKGVFLMPRRKWSAEEKMFIVLEGMAPGANISAICRNHGIAQTLYYRWREAFLQGGLSGLASGPSSREQQLEKELAEAKKLLGEKEMQIEILRKKTNWGRK</sequence>
<evidence type="ECO:0000256" key="1">
    <source>
        <dbReference type="SAM" id="Coils"/>
    </source>
</evidence>
<dbReference type="AlphaFoldDB" id="A0A1H8JSJ4"/>
<evidence type="ECO:0000313" key="3">
    <source>
        <dbReference type="Proteomes" id="UP000199695"/>
    </source>
</evidence>
<evidence type="ECO:0000313" key="2">
    <source>
        <dbReference type="EMBL" id="SEN83168.1"/>
    </source>
</evidence>
<reference evidence="2 3" key="1">
    <citation type="submission" date="2016-10" db="EMBL/GenBank/DDBJ databases">
        <authorList>
            <person name="de Groot N.N."/>
        </authorList>
    </citation>
    <scope>NUCLEOTIDE SEQUENCE [LARGE SCALE GENOMIC DNA]</scope>
    <source>
        <strain evidence="2 3">DSM 46701</strain>
    </source>
</reference>
<dbReference type="RefSeq" id="WP_211663694.1">
    <property type="nucleotide sequence ID" value="NZ_FOCQ01000039.1"/>
</dbReference>
<dbReference type="InterPro" id="IPR036388">
    <property type="entry name" value="WH-like_DNA-bd_sf"/>
</dbReference>
<dbReference type="InterPro" id="IPR052546">
    <property type="entry name" value="Transposase_8_domain"/>
</dbReference>
<organism evidence="2 3">
    <name type="scientific">Lihuaxuella thermophila</name>
    <dbReference type="NCBI Taxonomy" id="1173111"/>
    <lineage>
        <taxon>Bacteria</taxon>
        <taxon>Bacillati</taxon>
        <taxon>Bacillota</taxon>
        <taxon>Bacilli</taxon>
        <taxon>Bacillales</taxon>
        <taxon>Thermoactinomycetaceae</taxon>
        <taxon>Lihuaxuella</taxon>
    </lineage>
</organism>
<dbReference type="EMBL" id="FOCQ01000039">
    <property type="protein sequence ID" value="SEN83168.1"/>
    <property type="molecule type" value="Genomic_DNA"/>
</dbReference>
<dbReference type="Gene3D" id="1.10.10.10">
    <property type="entry name" value="Winged helix-like DNA-binding domain superfamily/Winged helix DNA-binding domain"/>
    <property type="match status" value="1"/>
</dbReference>
<keyword evidence="1" id="KW-0175">Coiled coil</keyword>
<name>A0A1H8JSJ4_9BACL</name>
<gene>
    <name evidence="2" type="ORF">SAMN05444955_1391</name>
</gene>
<keyword evidence="3" id="KW-1185">Reference proteome</keyword>
<dbReference type="Pfam" id="PF01527">
    <property type="entry name" value="HTH_Tnp_1"/>
    <property type="match status" value="1"/>
</dbReference>